<keyword evidence="1" id="KW-1133">Transmembrane helix</keyword>
<evidence type="ECO:0000313" key="2">
    <source>
        <dbReference type="EMBL" id="PWA05577.1"/>
    </source>
</evidence>
<name>A0A2U1JK93_9FLAO</name>
<keyword evidence="1" id="KW-0472">Membrane</keyword>
<sequence length="69" mass="8444">MNLKNWASHQNLNKTNLQYKKISIFIELQDTILFKHLKFNTLNKPIFIFFIFYNKLLIEFKFLCQFIGK</sequence>
<reference evidence="2 3" key="1">
    <citation type="submission" date="2018-04" db="EMBL/GenBank/DDBJ databases">
        <title>Flavobacterium sp. nov., isolated from glacier ice.</title>
        <authorList>
            <person name="Liu Q."/>
            <person name="Xin Y.-H."/>
        </authorList>
    </citation>
    <scope>NUCLEOTIDE SEQUENCE [LARGE SCALE GENOMIC DNA]</scope>
    <source>
        <strain evidence="2 3">RB1R5</strain>
    </source>
</reference>
<proteinExistence type="predicted"/>
<protein>
    <submittedName>
        <fullName evidence="2">Uncharacterized protein</fullName>
    </submittedName>
</protein>
<keyword evidence="1" id="KW-0812">Transmembrane</keyword>
<dbReference type="Proteomes" id="UP000245449">
    <property type="component" value="Unassembled WGS sequence"/>
</dbReference>
<comment type="caution">
    <text evidence="2">The sequence shown here is derived from an EMBL/GenBank/DDBJ whole genome shotgun (WGS) entry which is preliminary data.</text>
</comment>
<accession>A0A2U1JK93</accession>
<keyword evidence="3" id="KW-1185">Reference proteome</keyword>
<dbReference type="AlphaFoldDB" id="A0A2U1JK93"/>
<organism evidence="2 3">
    <name type="scientific">Flavobacterium psychrotolerans</name>
    <dbReference type="NCBI Taxonomy" id="2169410"/>
    <lineage>
        <taxon>Bacteria</taxon>
        <taxon>Pseudomonadati</taxon>
        <taxon>Bacteroidota</taxon>
        <taxon>Flavobacteriia</taxon>
        <taxon>Flavobacteriales</taxon>
        <taxon>Flavobacteriaceae</taxon>
        <taxon>Flavobacterium</taxon>
    </lineage>
</organism>
<feature type="transmembrane region" description="Helical" evidence="1">
    <location>
        <begin position="46"/>
        <end position="64"/>
    </location>
</feature>
<evidence type="ECO:0000313" key="3">
    <source>
        <dbReference type="Proteomes" id="UP000245449"/>
    </source>
</evidence>
<gene>
    <name evidence="2" type="ORF">DB895_06220</name>
</gene>
<evidence type="ECO:0000256" key="1">
    <source>
        <dbReference type="SAM" id="Phobius"/>
    </source>
</evidence>
<dbReference type="EMBL" id="QCZI01000006">
    <property type="protein sequence ID" value="PWA05577.1"/>
    <property type="molecule type" value="Genomic_DNA"/>
</dbReference>